<dbReference type="Pfam" id="PF00643">
    <property type="entry name" value="zf-B_box"/>
    <property type="match status" value="1"/>
</dbReference>
<name>A0ABD3XVP6_SINWO</name>
<dbReference type="PROSITE" id="PS50119">
    <property type="entry name" value="ZF_BBOX"/>
    <property type="match status" value="1"/>
</dbReference>
<dbReference type="SMART" id="SM00336">
    <property type="entry name" value="BBOX"/>
    <property type="match status" value="2"/>
</dbReference>
<evidence type="ECO:0000259" key="2">
    <source>
        <dbReference type="PROSITE" id="PS50119"/>
    </source>
</evidence>
<proteinExistence type="predicted"/>
<accession>A0ABD3XVP6</accession>
<keyword evidence="1" id="KW-0479">Metal-binding</keyword>
<gene>
    <name evidence="3" type="ORF">ACJMK2_002589</name>
</gene>
<keyword evidence="1" id="KW-0862">Zinc</keyword>
<protein>
    <recommendedName>
        <fullName evidence="2">B box-type domain-containing protein</fullName>
    </recommendedName>
</protein>
<evidence type="ECO:0000313" key="4">
    <source>
        <dbReference type="Proteomes" id="UP001634394"/>
    </source>
</evidence>
<sequence>MRAIRQDTREKMYCDICGPNVAAFNRCLDCEENMCRTCCYVHEKSKLSRHHRISDLGTMQPEMKDRIRQRLFCVKHLEEELKLFCKDCKTLMCVMCKAIKHENHTSETVSDAAVEVKRNIQIKMNQCSDKVKRITNSEREADTLDKTINDTERKEIEALEDQHLLLINVIDQEVAIMKEKIENVYKDLRQQHEAVKRGIEEEFKKCSAANDNARHIIDQGTDIDVIQKDSELQQLLSAAMEETFKNPLTRMDKDMFSPVEIKVRELISLIGMMQDSTEISV</sequence>
<comment type="caution">
    <text evidence="3">The sequence shown here is derived from an EMBL/GenBank/DDBJ whole genome shotgun (WGS) entry which is preliminary data.</text>
</comment>
<dbReference type="CDD" id="cd19757">
    <property type="entry name" value="Bbox1"/>
    <property type="match status" value="1"/>
</dbReference>
<dbReference type="GO" id="GO:0008270">
    <property type="term" value="F:zinc ion binding"/>
    <property type="evidence" value="ECO:0007669"/>
    <property type="project" value="UniProtKB-KW"/>
</dbReference>
<keyword evidence="1" id="KW-0863">Zinc-finger</keyword>
<dbReference type="PANTHER" id="PTHR25462">
    <property type="entry name" value="BONUS, ISOFORM C-RELATED"/>
    <property type="match status" value="1"/>
</dbReference>
<reference evidence="3 4" key="1">
    <citation type="submission" date="2024-11" db="EMBL/GenBank/DDBJ databases">
        <title>Chromosome-level genome assembly of the freshwater bivalve Anodonta woodiana.</title>
        <authorList>
            <person name="Chen X."/>
        </authorList>
    </citation>
    <scope>NUCLEOTIDE SEQUENCE [LARGE SCALE GENOMIC DNA]</scope>
    <source>
        <strain evidence="3">MN2024</strain>
        <tissue evidence="3">Gills</tissue>
    </source>
</reference>
<dbReference type="CDD" id="cd19756">
    <property type="entry name" value="Bbox2"/>
    <property type="match status" value="1"/>
</dbReference>
<dbReference type="InterPro" id="IPR000315">
    <property type="entry name" value="Znf_B-box"/>
</dbReference>
<organism evidence="3 4">
    <name type="scientific">Sinanodonta woodiana</name>
    <name type="common">Chinese pond mussel</name>
    <name type="synonym">Anodonta woodiana</name>
    <dbReference type="NCBI Taxonomy" id="1069815"/>
    <lineage>
        <taxon>Eukaryota</taxon>
        <taxon>Metazoa</taxon>
        <taxon>Spiralia</taxon>
        <taxon>Lophotrochozoa</taxon>
        <taxon>Mollusca</taxon>
        <taxon>Bivalvia</taxon>
        <taxon>Autobranchia</taxon>
        <taxon>Heteroconchia</taxon>
        <taxon>Palaeoheterodonta</taxon>
        <taxon>Unionida</taxon>
        <taxon>Unionoidea</taxon>
        <taxon>Unionidae</taxon>
        <taxon>Unioninae</taxon>
        <taxon>Sinanodonta</taxon>
    </lineage>
</organism>
<dbReference type="PANTHER" id="PTHR25462:SF291">
    <property type="entry name" value="E3 UBIQUITIN-PROTEIN LIGASE TRIM45"/>
    <property type="match status" value="1"/>
</dbReference>
<dbReference type="EMBL" id="JBJQND010000001">
    <property type="protein sequence ID" value="KAL3890304.1"/>
    <property type="molecule type" value="Genomic_DNA"/>
</dbReference>
<dbReference type="SUPFAM" id="SSF57845">
    <property type="entry name" value="B-box zinc-binding domain"/>
    <property type="match status" value="1"/>
</dbReference>
<evidence type="ECO:0000313" key="3">
    <source>
        <dbReference type="EMBL" id="KAL3890304.1"/>
    </source>
</evidence>
<feature type="non-terminal residue" evidence="3">
    <location>
        <position position="281"/>
    </location>
</feature>
<feature type="domain" description="B box-type" evidence="2">
    <location>
        <begin position="68"/>
        <end position="109"/>
    </location>
</feature>
<keyword evidence="4" id="KW-1185">Reference proteome</keyword>
<dbReference type="Proteomes" id="UP001634394">
    <property type="component" value="Unassembled WGS sequence"/>
</dbReference>
<dbReference type="AlphaFoldDB" id="A0ABD3XVP6"/>
<dbReference type="InterPro" id="IPR047153">
    <property type="entry name" value="TRIM45/56/19-like"/>
</dbReference>
<dbReference type="Gene3D" id="3.30.160.60">
    <property type="entry name" value="Classic Zinc Finger"/>
    <property type="match status" value="1"/>
</dbReference>
<evidence type="ECO:0000256" key="1">
    <source>
        <dbReference type="PROSITE-ProRule" id="PRU00024"/>
    </source>
</evidence>